<accession>A0A2V2N9Z0</accession>
<reference evidence="2 3" key="1">
    <citation type="submission" date="2018-05" db="EMBL/GenBank/DDBJ databases">
        <title>Draft genome of Methanospirillum stamsii Pt1.</title>
        <authorList>
            <person name="Dueholm M.S."/>
            <person name="Nielsen P.H."/>
            <person name="Bakmann L.F."/>
            <person name="Otzen D.E."/>
        </authorList>
    </citation>
    <scope>NUCLEOTIDE SEQUENCE [LARGE SCALE GENOMIC DNA]</scope>
    <source>
        <strain evidence="2 3">Pt1</strain>
    </source>
</reference>
<dbReference type="AlphaFoldDB" id="A0A2V2N9Z0"/>
<dbReference type="GeneID" id="97608595"/>
<dbReference type="PANTHER" id="PTHR33295:SF8">
    <property type="entry name" value="AAA+ ATPASE DOMAIN-CONTAINING PROTEIN"/>
    <property type="match status" value="1"/>
</dbReference>
<dbReference type="RefSeq" id="WP_109941352.1">
    <property type="nucleotide sequence ID" value="NZ_CP176366.1"/>
</dbReference>
<dbReference type="InterPro" id="IPR041682">
    <property type="entry name" value="AAA_14"/>
</dbReference>
<dbReference type="Proteomes" id="UP000245934">
    <property type="component" value="Unassembled WGS sequence"/>
</dbReference>
<dbReference type="OrthoDB" id="371918at2157"/>
<keyword evidence="3" id="KW-1185">Reference proteome</keyword>
<protein>
    <recommendedName>
        <fullName evidence="1">AAA domain-containing protein</fullName>
    </recommendedName>
</protein>
<evidence type="ECO:0000313" key="2">
    <source>
        <dbReference type="EMBL" id="PWR72441.1"/>
    </source>
</evidence>
<proteinExistence type="predicted"/>
<dbReference type="PANTHER" id="PTHR33295">
    <property type="entry name" value="ATPASE"/>
    <property type="match status" value="1"/>
</dbReference>
<name>A0A2V2N9Z0_9EURY</name>
<dbReference type="EMBL" id="QGMZ01000026">
    <property type="protein sequence ID" value="PWR72441.1"/>
    <property type="molecule type" value="Genomic_DNA"/>
</dbReference>
<evidence type="ECO:0000313" key="3">
    <source>
        <dbReference type="Proteomes" id="UP000245934"/>
    </source>
</evidence>
<dbReference type="Pfam" id="PF13173">
    <property type="entry name" value="AAA_14"/>
    <property type="match status" value="1"/>
</dbReference>
<sequence>MDTRAKLKTAIIEWQESSLPEIHHRQYQVQMNIPHINDIIGVRRSGKTYLMYQMITGLINQGVPKSCILYLNLDDDRLQPIVGDELALLTDIFRELLVSDNET</sequence>
<gene>
    <name evidence="2" type="ORF">DLD82_11930</name>
</gene>
<organism evidence="2 3">
    <name type="scientific">Methanospirillum stamsii</name>
    <dbReference type="NCBI Taxonomy" id="1277351"/>
    <lineage>
        <taxon>Archaea</taxon>
        <taxon>Methanobacteriati</taxon>
        <taxon>Methanobacteriota</taxon>
        <taxon>Stenosarchaea group</taxon>
        <taxon>Methanomicrobia</taxon>
        <taxon>Methanomicrobiales</taxon>
        <taxon>Methanospirillaceae</taxon>
        <taxon>Methanospirillum</taxon>
    </lineage>
</organism>
<evidence type="ECO:0000259" key="1">
    <source>
        <dbReference type="Pfam" id="PF13173"/>
    </source>
</evidence>
<comment type="caution">
    <text evidence="2">The sequence shown here is derived from an EMBL/GenBank/DDBJ whole genome shotgun (WGS) entry which is preliminary data.</text>
</comment>
<feature type="domain" description="AAA" evidence="1">
    <location>
        <begin position="38"/>
        <end position="96"/>
    </location>
</feature>